<dbReference type="Proteomes" id="UP000596827">
    <property type="component" value="Unassembled WGS sequence"/>
</dbReference>
<dbReference type="Gene3D" id="3.40.30.10">
    <property type="entry name" value="Glutaredoxin"/>
    <property type="match status" value="1"/>
</dbReference>
<dbReference type="SUPFAM" id="SSF47616">
    <property type="entry name" value="GST C-terminal domain-like"/>
    <property type="match status" value="1"/>
</dbReference>
<dbReference type="InterPro" id="IPR036282">
    <property type="entry name" value="Glutathione-S-Trfase_C_sf"/>
</dbReference>
<evidence type="ECO:0000313" key="4">
    <source>
        <dbReference type="Proteomes" id="UP000596827"/>
    </source>
</evidence>
<dbReference type="PROSITE" id="PS50405">
    <property type="entry name" value="GST_CTER"/>
    <property type="match status" value="1"/>
</dbReference>
<evidence type="ECO:0000259" key="1">
    <source>
        <dbReference type="PROSITE" id="PS50404"/>
    </source>
</evidence>
<dbReference type="Gene3D" id="1.20.1050.10">
    <property type="match status" value="1"/>
</dbReference>
<dbReference type="InterPro" id="IPR010987">
    <property type="entry name" value="Glutathione-S-Trfase_C-like"/>
</dbReference>
<dbReference type="EMBL" id="JACORU010000004">
    <property type="protein sequence ID" value="MBC5765457.1"/>
    <property type="molecule type" value="Genomic_DNA"/>
</dbReference>
<organism evidence="3 4">
    <name type="scientific">Ramlibacter albus</name>
    <dbReference type="NCBI Taxonomy" id="2079448"/>
    <lineage>
        <taxon>Bacteria</taxon>
        <taxon>Pseudomonadati</taxon>
        <taxon>Pseudomonadota</taxon>
        <taxon>Betaproteobacteria</taxon>
        <taxon>Burkholderiales</taxon>
        <taxon>Comamonadaceae</taxon>
        <taxon>Ramlibacter</taxon>
    </lineage>
</organism>
<accession>A0A923S5S5</accession>
<name>A0A923S5S5_9BURK</name>
<dbReference type="InterPro" id="IPR036249">
    <property type="entry name" value="Thioredoxin-like_sf"/>
</dbReference>
<dbReference type="PANTHER" id="PTHR44051:SF8">
    <property type="entry name" value="GLUTATHIONE S-TRANSFERASE GSTA"/>
    <property type="match status" value="1"/>
</dbReference>
<proteinExistence type="predicted"/>
<evidence type="ECO:0000259" key="2">
    <source>
        <dbReference type="PROSITE" id="PS50405"/>
    </source>
</evidence>
<sequence>MFTLYGTQGSGSAAAEVALRVCGAQYLKVHASSWEKDSAVEELSRVNPLKQIPTVVFPDGSVMSESAAILIQLGLLYPDTGLLPNDAAARARVLRGLVFIAANCYSAISIGDYPERWTTDTAQTALDAIRAGTRQQLYRHWEIFADLFDGNGEYLGGEFAGALDYLAAVVTRWSGTRQHLQQHRPAFFATLQRIEALPTVAAVFAEHWPKKA</sequence>
<feature type="domain" description="GST N-terminal" evidence="1">
    <location>
        <begin position="1"/>
        <end position="81"/>
    </location>
</feature>
<dbReference type="SUPFAM" id="SSF52833">
    <property type="entry name" value="Thioredoxin-like"/>
    <property type="match status" value="1"/>
</dbReference>
<dbReference type="Pfam" id="PF13409">
    <property type="entry name" value="GST_N_2"/>
    <property type="match status" value="1"/>
</dbReference>
<dbReference type="AlphaFoldDB" id="A0A923S5S5"/>
<dbReference type="PROSITE" id="PS50404">
    <property type="entry name" value="GST_NTER"/>
    <property type="match status" value="1"/>
</dbReference>
<gene>
    <name evidence="3" type="ORF">H8R02_13395</name>
</gene>
<dbReference type="CDD" id="cd03057">
    <property type="entry name" value="GST_N_Beta"/>
    <property type="match status" value="1"/>
</dbReference>
<comment type="caution">
    <text evidence="3">The sequence shown here is derived from an EMBL/GenBank/DDBJ whole genome shotgun (WGS) entry which is preliminary data.</text>
</comment>
<evidence type="ECO:0000313" key="3">
    <source>
        <dbReference type="EMBL" id="MBC5765457.1"/>
    </source>
</evidence>
<dbReference type="PANTHER" id="PTHR44051">
    <property type="entry name" value="GLUTATHIONE S-TRANSFERASE-RELATED"/>
    <property type="match status" value="1"/>
</dbReference>
<feature type="domain" description="GST C-terminal" evidence="2">
    <location>
        <begin position="86"/>
        <end position="212"/>
    </location>
</feature>
<reference evidence="3" key="1">
    <citation type="submission" date="2020-08" db="EMBL/GenBank/DDBJ databases">
        <title>Ramlibacter sp. GTP1 16S ribosomal RNA gene genome sequencing and assembly.</title>
        <authorList>
            <person name="Kang M."/>
        </authorList>
    </citation>
    <scope>NUCLEOTIDE SEQUENCE</scope>
    <source>
        <strain evidence="3">GTP1</strain>
    </source>
</reference>
<keyword evidence="4" id="KW-1185">Reference proteome</keyword>
<dbReference type="CDD" id="cd03188">
    <property type="entry name" value="GST_C_Beta"/>
    <property type="match status" value="1"/>
</dbReference>
<protein>
    <submittedName>
        <fullName evidence="3">Glutathione S-transferase</fullName>
    </submittedName>
</protein>
<dbReference type="InterPro" id="IPR004045">
    <property type="entry name" value="Glutathione_S-Trfase_N"/>
</dbReference>